<evidence type="ECO:0000313" key="3">
    <source>
        <dbReference type="Proteomes" id="UP000219621"/>
    </source>
</evidence>
<dbReference type="EMBL" id="OCNJ01000006">
    <property type="protein sequence ID" value="SOD97033.1"/>
    <property type="molecule type" value="Genomic_DNA"/>
</dbReference>
<gene>
    <name evidence="2" type="ORF">SAMN05421508_106217</name>
</gene>
<evidence type="ECO:0000313" key="2">
    <source>
        <dbReference type="EMBL" id="SOD97033.1"/>
    </source>
</evidence>
<accession>A0A286GNB3</accession>
<sequence>MRGVTRVTICNLVKKYGVPRYGAGKISLAEATRILNDNQQPNKQRMGQSSTDDPEDKAPAYNTSRAKREHYNALKAEAEYEKLVGNLVSRKAVEDAAAQLGNHLSNRIRDFSSSIADALAREKDPRKIKSMIDERLFEYINETADQLRKL</sequence>
<dbReference type="AlphaFoldDB" id="A0A286GNB3"/>
<feature type="compositionally biased region" description="Polar residues" evidence="1">
    <location>
        <begin position="35"/>
        <end position="51"/>
    </location>
</feature>
<proteinExistence type="predicted"/>
<reference evidence="2 3" key="1">
    <citation type="submission" date="2017-09" db="EMBL/GenBank/DDBJ databases">
        <authorList>
            <person name="Ehlers B."/>
            <person name="Leendertz F.H."/>
        </authorList>
    </citation>
    <scope>NUCLEOTIDE SEQUENCE [LARGE SCALE GENOMIC DNA]</scope>
    <source>
        <strain evidence="2 3">USBA 140</strain>
    </source>
</reference>
<organism evidence="2 3">
    <name type="scientific">Caenispirillum bisanense</name>
    <dbReference type="NCBI Taxonomy" id="414052"/>
    <lineage>
        <taxon>Bacteria</taxon>
        <taxon>Pseudomonadati</taxon>
        <taxon>Pseudomonadota</taxon>
        <taxon>Alphaproteobacteria</taxon>
        <taxon>Rhodospirillales</taxon>
        <taxon>Novispirillaceae</taxon>
        <taxon>Caenispirillum</taxon>
    </lineage>
</organism>
<dbReference type="Proteomes" id="UP000219621">
    <property type="component" value="Unassembled WGS sequence"/>
</dbReference>
<protein>
    <submittedName>
        <fullName evidence="2">Uncharacterized protein</fullName>
    </submittedName>
</protein>
<keyword evidence="3" id="KW-1185">Reference proteome</keyword>
<evidence type="ECO:0000256" key="1">
    <source>
        <dbReference type="SAM" id="MobiDB-lite"/>
    </source>
</evidence>
<name>A0A286GNB3_9PROT</name>
<feature type="region of interest" description="Disordered" evidence="1">
    <location>
        <begin position="35"/>
        <end position="68"/>
    </location>
</feature>